<comment type="caution">
    <text evidence="1">The sequence shown here is derived from an EMBL/GenBank/DDBJ whole genome shotgun (WGS) entry which is preliminary data.</text>
</comment>
<evidence type="ECO:0000313" key="2">
    <source>
        <dbReference type="Proteomes" id="UP000093080"/>
    </source>
</evidence>
<protein>
    <submittedName>
        <fullName evidence="1">Uncharacterized protein</fullName>
    </submittedName>
</protein>
<accession>A0A1B9F4V8</accession>
<sequence>MTKEEQAKFTSPKIAKELRKKFANQAEVIPINLKYKRNIGRFIRKIERAHKKAEKSTLFFS</sequence>
<evidence type="ECO:0000313" key="1">
    <source>
        <dbReference type="EMBL" id="OCC14781.1"/>
    </source>
</evidence>
<name>A0A1B9F4V8_9BACT</name>
<dbReference type="Proteomes" id="UP000093080">
    <property type="component" value="Unassembled WGS sequence"/>
</dbReference>
<proteinExistence type="predicted"/>
<organism evidence="1 2">
    <name type="scientific">Dissulfuribacter thermophilus</name>
    <dbReference type="NCBI Taxonomy" id="1156395"/>
    <lineage>
        <taxon>Bacteria</taxon>
        <taxon>Pseudomonadati</taxon>
        <taxon>Thermodesulfobacteriota</taxon>
        <taxon>Dissulfuribacteria</taxon>
        <taxon>Dissulfuribacterales</taxon>
        <taxon>Dissulfuribacteraceae</taxon>
        <taxon>Dissulfuribacter</taxon>
    </lineage>
</organism>
<dbReference type="STRING" id="1156395.DBT_1841"/>
<dbReference type="RefSeq" id="WP_067619300.1">
    <property type="nucleotide sequence ID" value="NZ_MAGO01000009.1"/>
</dbReference>
<reference evidence="1 2" key="1">
    <citation type="submission" date="2016-06" db="EMBL/GenBank/DDBJ databases">
        <title>Respiratory ammonification of nitrate coupled to the oxidation of elemental sulfur in deep-sea autotrophic thermophilic bacteria.</title>
        <authorList>
            <person name="Slobodkina G.B."/>
            <person name="Mardanov A.V."/>
            <person name="Ravin N.V."/>
            <person name="Frolova A.A."/>
            <person name="Viryasiv M.B."/>
            <person name="Chernyh N.A."/>
            <person name="Bonch-Osmolovskaya E.A."/>
            <person name="Slobodkin A.I."/>
        </authorList>
    </citation>
    <scope>NUCLEOTIDE SEQUENCE [LARGE SCALE GENOMIC DNA]</scope>
    <source>
        <strain evidence="1 2">S69</strain>
    </source>
</reference>
<gene>
    <name evidence="1" type="ORF">DBT_1841</name>
</gene>
<dbReference type="AlphaFoldDB" id="A0A1B9F4V8"/>
<dbReference type="EMBL" id="MAGO01000009">
    <property type="protein sequence ID" value="OCC14781.1"/>
    <property type="molecule type" value="Genomic_DNA"/>
</dbReference>
<keyword evidence="2" id="KW-1185">Reference proteome</keyword>